<dbReference type="PANTHER" id="PTHR46957:SF3">
    <property type="entry name" value="CYTOKINE RECEPTOR"/>
    <property type="match status" value="1"/>
</dbReference>
<name>A0AAD9JUN7_RIDPI</name>
<dbReference type="AlphaFoldDB" id="A0AAD9JUN7"/>
<dbReference type="Gene3D" id="3.90.190.10">
    <property type="entry name" value="Protein tyrosine phosphatase superfamily"/>
    <property type="match status" value="1"/>
</dbReference>
<dbReference type="PROSITE" id="PS50055">
    <property type="entry name" value="TYR_PHOSPHATASE_PTP"/>
    <property type="match status" value="1"/>
</dbReference>
<keyword evidence="4" id="KW-1185">Reference proteome</keyword>
<feature type="transmembrane region" description="Helical" evidence="1">
    <location>
        <begin position="19"/>
        <end position="37"/>
    </location>
</feature>
<dbReference type="Pfam" id="PF00102">
    <property type="entry name" value="Y_phosphatase"/>
    <property type="match status" value="1"/>
</dbReference>
<evidence type="ECO:0000313" key="3">
    <source>
        <dbReference type="EMBL" id="KAK2159496.1"/>
    </source>
</evidence>
<dbReference type="GO" id="GO:0004725">
    <property type="term" value="F:protein tyrosine phosphatase activity"/>
    <property type="evidence" value="ECO:0007669"/>
    <property type="project" value="InterPro"/>
</dbReference>
<dbReference type="InterPro" id="IPR050713">
    <property type="entry name" value="RTP_Phos/Ushers"/>
</dbReference>
<organism evidence="3 4">
    <name type="scientific">Ridgeia piscesae</name>
    <name type="common">Tubeworm</name>
    <dbReference type="NCBI Taxonomy" id="27915"/>
    <lineage>
        <taxon>Eukaryota</taxon>
        <taxon>Metazoa</taxon>
        <taxon>Spiralia</taxon>
        <taxon>Lophotrochozoa</taxon>
        <taxon>Annelida</taxon>
        <taxon>Polychaeta</taxon>
        <taxon>Sedentaria</taxon>
        <taxon>Canalipalpata</taxon>
        <taxon>Sabellida</taxon>
        <taxon>Siboglinidae</taxon>
        <taxon>Ridgeia</taxon>
    </lineage>
</organism>
<reference evidence="3" key="1">
    <citation type="journal article" date="2023" name="Mol. Biol. Evol.">
        <title>Third-Generation Sequencing Reveals the Adaptive Role of the Epigenome in Three Deep-Sea Polychaetes.</title>
        <authorList>
            <person name="Perez M."/>
            <person name="Aroh O."/>
            <person name="Sun Y."/>
            <person name="Lan Y."/>
            <person name="Juniper S.K."/>
            <person name="Young C.R."/>
            <person name="Angers B."/>
            <person name="Qian P.Y."/>
        </authorList>
    </citation>
    <scope>NUCLEOTIDE SEQUENCE</scope>
    <source>
        <strain evidence="3">R07B-5</strain>
    </source>
</reference>
<sequence>MCVVHVCGMCVVDVCGICVWYMCMVYMCGTCVWYVCVCSKKWWCSLRDFTDRLNGMTSGQFAEELQSLQSVDCDLTTTAAQLEINRPKNRYTDVLPYDVSRIKLMTAESQDGSDYLNGSWVPVGCTGYGFGSDYSNIDTNI</sequence>
<keyword evidence="1" id="KW-1133">Transmembrane helix</keyword>
<evidence type="ECO:0000313" key="4">
    <source>
        <dbReference type="Proteomes" id="UP001209878"/>
    </source>
</evidence>
<comment type="caution">
    <text evidence="3">The sequence shown here is derived from an EMBL/GenBank/DDBJ whole genome shotgun (WGS) entry which is preliminary data.</text>
</comment>
<gene>
    <name evidence="3" type="ORF">NP493_1713g00000</name>
</gene>
<dbReference type="Proteomes" id="UP001209878">
    <property type="component" value="Unassembled WGS sequence"/>
</dbReference>
<keyword evidence="1" id="KW-0472">Membrane</keyword>
<evidence type="ECO:0000256" key="1">
    <source>
        <dbReference type="SAM" id="Phobius"/>
    </source>
</evidence>
<keyword evidence="1" id="KW-0812">Transmembrane</keyword>
<accession>A0AAD9JUN7</accession>
<evidence type="ECO:0000259" key="2">
    <source>
        <dbReference type="PROSITE" id="PS50055"/>
    </source>
</evidence>
<proteinExistence type="predicted"/>
<feature type="domain" description="Tyrosine-protein phosphatase" evidence="2">
    <location>
        <begin position="61"/>
        <end position="121"/>
    </location>
</feature>
<dbReference type="InterPro" id="IPR000242">
    <property type="entry name" value="PTP_cat"/>
</dbReference>
<dbReference type="EMBL" id="JAODUO010001713">
    <property type="protein sequence ID" value="KAK2159496.1"/>
    <property type="molecule type" value="Genomic_DNA"/>
</dbReference>
<dbReference type="PANTHER" id="PTHR46957">
    <property type="entry name" value="CYTOKINE RECEPTOR"/>
    <property type="match status" value="1"/>
</dbReference>
<dbReference type="InterPro" id="IPR029021">
    <property type="entry name" value="Prot-tyrosine_phosphatase-like"/>
</dbReference>
<protein>
    <recommendedName>
        <fullName evidence="2">Tyrosine-protein phosphatase domain-containing protein</fullName>
    </recommendedName>
</protein>
<dbReference type="SUPFAM" id="SSF52799">
    <property type="entry name" value="(Phosphotyrosine protein) phosphatases II"/>
    <property type="match status" value="1"/>
</dbReference>
<dbReference type="GO" id="GO:0016020">
    <property type="term" value="C:membrane"/>
    <property type="evidence" value="ECO:0007669"/>
    <property type="project" value="UniProtKB-SubCell"/>
</dbReference>